<dbReference type="PANTHER" id="PTHR40081">
    <property type="entry name" value="CONCANAVALIN A-LIKE LECTIN/GLUCANASE"/>
    <property type="match status" value="1"/>
</dbReference>
<evidence type="ECO:0000259" key="2">
    <source>
        <dbReference type="Pfam" id="PF19501"/>
    </source>
</evidence>
<dbReference type="Proteomes" id="UP000756346">
    <property type="component" value="Unassembled WGS sequence"/>
</dbReference>
<organism evidence="5 6">
    <name type="scientific">Microdochium trichocladiopsis</name>
    <dbReference type="NCBI Taxonomy" id="1682393"/>
    <lineage>
        <taxon>Eukaryota</taxon>
        <taxon>Fungi</taxon>
        <taxon>Dikarya</taxon>
        <taxon>Ascomycota</taxon>
        <taxon>Pezizomycotina</taxon>
        <taxon>Sordariomycetes</taxon>
        <taxon>Xylariomycetidae</taxon>
        <taxon>Xylariales</taxon>
        <taxon>Microdochiaceae</taxon>
        <taxon>Microdochium</taxon>
    </lineage>
</organism>
<evidence type="ECO:0000259" key="4">
    <source>
        <dbReference type="Pfam" id="PF21346"/>
    </source>
</evidence>
<feature type="domain" description="PcRGLX/YetA-like central beta-sandwich" evidence="3">
    <location>
        <begin position="122"/>
        <end position="482"/>
    </location>
</feature>
<dbReference type="Pfam" id="PF19501">
    <property type="entry name" value="PcRGLX_1st"/>
    <property type="match status" value="1"/>
</dbReference>
<reference evidence="5" key="1">
    <citation type="journal article" date="2021" name="Nat. Commun.">
        <title>Genetic determinants of endophytism in the Arabidopsis root mycobiome.</title>
        <authorList>
            <person name="Mesny F."/>
            <person name="Miyauchi S."/>
            <person name="Thiergart T."/>
            <person name="Pickel B."/>
            <person name="Atanasova L."/>
            <person name="Karlsson M."/>
            <person name="Huettel B."/>
            <person name="Barry K.W."/>
            <person name="Haridas S."/>
            <person name="Chen C."/>
            <person name="Bauer D."/>
            <person name="Andreopoulos W."/>
            <person name="Pangilinan J."/>
            <person name="LaButti K."/>
            <person name="Riley R."/>
            <person name="Lipzen A."/>
            <person name="Clum A."/>
            <person name="Drula E."/>
            <person name="Henrissat B."/>
            <person name="Kohler A."/>
            <person name="Grigoriev I.V."/>
            <person name="Martin F.M."/>
            <person name="Hacquard S."/>
        </authorList>
    </citation>
    <scope>NUCLEOTIDE SEQUENCE</scope>
    <source>
        <strain evidence="5">MPI-CAGE-CH-0230</strain>
    </source>
</reference>
<dbReference type="Pfam" id="PF21345">
    <property type="entry name" value="PcRGLX_2nd"/>
    <property type="match status" value="1"/>
</dbReference>
<dbReference type="RefSeq" id="XP_046006826.1">
    <property type="nucleotide sequence ID" value="XM_046150776.1"/>
</dbReference>
<evidence type="ECO:0000256" key="1">
    <source>
        <dbReference type="SAM" id="SignalP"/>
    </source>
</evidence>
<gene>
    <name evidence="5" type="ORF">B0I36DRAFT_253759</name>
</gene>
<accession>A0A9P8XX27</accession>
<evidence type="ECO:0000259" key="3">
    <source>
        <dbReference type="Pfam" id="PF21345"/>
    </source>
</evidence>
<evidence type="ECO:0008006" key="7">
    <source>
        <dbReference type="Google" id="ProtNLM"/>
    </source>
</evidence>
<dbReference type="OrthoDB" id="4798501at2759"/>
<protein>
    <recommendedName>
        <fullName evidence="7">Tat pathway signal sequence domain protein</fullName>
    </recommendedName>
</protein>
<dbReference type="AlphaFoldDB" id="A0A9P8XX27"/>
<evidence type="ECO:0000313" key="6">
    <source>
        <dbReference type="Proteomes" id="UP000756346"/>
    </source>
</evidence>
<dbReference type="EMBL" id="JAGTJQ010000011">
    <property type="protein sequence ID" value="KAH7018559.1"/>
    <property type="molecule type" value="Genomic_DNA"/>
</dbReference>
<dbReference type="InterPro" id="IPR045793">
    <property type="entry name" value="PcRGLX/YetA-like"/>
</dbReference>
<dbReference type="InterPro" id="IPR048329">
    <property type="entry name" value="PcRGLX_1st"/>
</dbReference>
<dbReference type="PANTHER" id="PTHR40081:SF1">
    <property type="entry name" value="TAT PATHWAY SIGNAL SEQUENCE DOMAIN PROTEIN"/>
    <property type="match status" value="1"/>
</dbReference>
<feature type="domain" description="PcRGLX/YetA-like C-terminal alpha/alpha toroid" evidence="4">
    <location>
        <begin position="490"/>
        <end position="923"/>
    </location>
</feature>
<keyword evidence="6" id="KW-1185">Reference proteome</keyword>
<feature type="signal peptide" evidence="1">
    <location>
        <begin position="1"/>
        <end position="20"/>
    </location>
</feature>
<sequence>MHPALCHLVAALGCAGLAAAQSPDSAAVSWVGDAPDLNLGATFGLPWPRGKYPANSTSFTATDSNGGQVDVQSWITAYWPDGSVKWTGHAVGASNAVGTGYTVSPVVGYSQRFRRRQDASSMVAETGSEIVVNTGKISAVFKKSGNTIISSIKTASGKTVGTDGVLVLLAQSAIAEEDAAGEQPAKSQLNSVIEDVAVSKDNSVRTLVTIKGKHEPISGDGPGWLPFTVRFYLYKNSEAIKVLHTLTYDGTASQNFIVGIGIRFDVPLSDELYNRHIRLSSADGGLLNEAVKGITGLRRDPGQAVRTAQYEGKATPDTSTWDTRVTTRLQWIPNWNDYSLTQLSPDGFTLKKRTKAGQSWVKIPGGTKAGGLVYLGGAAGGGLGVGHRDFWKRYPTGIDIRNAASDVGQITLWLHSPAAGPMDLRPFHDGLGQDTYAKQLDALEITYEDYEGGYNTPTGIARTNELYIFGFDSTPSQEALGGLNAYVNEPPVLFVEPSRIKESGALGTYWGLPSNSTTGAAQDIEKHMDFLVRYYIGQVEQRRWYGFWDHGDIMHTYDVDRHQWRYDIGGYAWDNSELSPDIFFWNYFLRTGRADVYRLAEAQVRHGGDVDVYHLGNFTGLGTRHGVDHWSDSAKQIRISTTIYRRVFYYISGGDERTGDLVAEVQKAEQAFVAVDARRKIRDPSVVYVPDPEALYISLGLDWVSLAGAWLIEWERRGPNAEAAQRKLLKGFEGIAALKNGFVTGEALYNSSSGAISAPPTDPDNKGIVVVSHLDAVFGLQEVLTQVFDHVGQGTPSENPKLPAGFLEAWLDYCYYYSAGKPEQAARYGKDFGSVSLIQGHSKLTAYAAWKTGNATLASRAWKEFFGSDGLKRDGSGATNWTTVRVEGSKVLTPVDEASWLSTNDMALYGVNAIENLFFVGQALGST</sequence>
<proteinExistence type="predicted"/>
<comment type="caution">
    <text evidence="5">The sequence shown here is derived from an EMBL/GenBank/DDBJ whole genome shotgun (WGS) entry which is preliminary data.</text>
</comment>
<name>A0A9P8XX27_9PEZI</name>
<dbReference type="GeneID" id="70180322"/>
<keyword evidence="1" id="KW-0732">Signal</keyword>
<evidence type="ECO:0000313" key="5">
    <source>
        <dbReference type="EMBL" id="KAH7018559.1"/>
    </source>
</evidence>
<dbReference type="Pfam" id="PF21346">
    <property type="entry name" value="PcRGLX_3rd"/>
    <property type="match status" value="1"/>
</dbReference>
<dbReference type="InterPro" id="IPR048331">
    <property type="entry name" value="PcRGLX/YetA_3rd"/>
</dbReference>
<feature type="chain" id="PRO_5040226117" description="Tat pathway signal sequence domain protein" evidence="1">
    <location>
        <begin position="21"/>
        <end position="927"/>
    </location>
</feature>
<dbReference type="InterPro" id="IPR048330">
    <property type="entry name" value="PcRGLX/YetA_2nd"/>
</dbReference>
<feature type="domain" description="PcRGLX/YetA-like N-terminal RIFT barrel" evidence="2">
    <location>
        <begin position="25"/>
        <end position="104"/>
    </location>
</feature>